<evidence type="ECO:0000313" key="2">
    <source>
        <dbReference type="EMBL" id="KLT41832.1"/>
    </source>
</evidence>
<dbReference type="EMBL" id="KQ087212">
    <property type="protein sequence ID" value="KLT41832.1"/>
    <property type="molecule type" value="Genomic_DNA"/>
</dbReference>
<gene>
    <name evidence="2" type="ORF">CC85DRAFT_104815</name>
</gene>
<feature type="region of interest" description="Disordered" evidence="1">
    <location>
        <begin position="1"/>
        <end position="20"/>
    </location>
</feature>
<dbReference type="GeneID" id="28979882"/>
<evidence type="ECO:0000313" key="3">
    <source>
        <dbReference type="Proteomes" id="UP000053611"/>
    </source>
</evidence>
<name>A0A0J0XL77_9TREE</name>
<feature type="compositionally biased region" description="Basic and acidic residues" evidence="1">
    <location>
        <begin position="92"/>
        <end position="101"/>
    </location>
</feature>
<reference evidence="2 3" key="1">
    <citation type="submission" date="2015-03" db="EMBL/GenBank/DDBJ databases">
        <title>Genomics and transcriptomics of the oil-accumulating basidiomycete yeast T. oleaginosus allow insights into substrate utilization and the diverse evolutionary trajectories of mating systems in fungi.</title>
        <authorList>
            <consortium name="DOE Joint Genome Institute"/>
            <person name="Kourist R."/>
            <person name="Kracht O."/>
            <person name="Bracharz F."/>
            <person name="Lipzen A."/>
            <person name="Nolan M."/>
            <person name="Ohm R."/>
            <person name="Grigoriev I."/>
            <person name="Sun S."/>
            <person name="Heitman J."/>
            <person name="Bruck T."/>
            <person name="Nowrousian M."/>
        </authorList>
    </citation>
    <scope>NUCLEOTIDE SEQUENCE [LARGE SCALE GENOMIC DNA]</scope>
    <source>
        <strain evidence="2 3">IBC0246</strain>
    </source>
</reference>
<organism evidence="2 3">
    <name type="scientific">Cutaneotrichosporon oleaginosum</name>
    <dbReference type="NCBI Taxonomy" id="879819"/>
    <lineage>
        <taxon>Eukaryota</taxon>
        <taxon>Fungi</taxon>
        <taxon>Dikarya</taxon>
        <taxon>Basidiomycota</taxon>
        <taxon>Agaricomycotina</taxon>
        <taxon>Tremellomycetes</taxon>
        <taxon>Trichosporonales</taxon>
        <taxon>Trichosporonaceae</taxon>
        <taxon>Cutaneotrichosporon</taxon>
    </lineage>
</organism>
<sequence length="101" mass="11210">MEAGPSRPASTGQPRREERERARGVALVCMVGLSPSSLISSVGVFRVHSICRRTQVRHTFLLLLAVRPSLFSLFRPNCRSSGRRCQGGHAAKKNEHADRRT</sequence>
<dbReference type="RefSeq" id="XP_018278323.1">
    <property type="nucleotide sequence ID" value="XM_018419279.1"/>
</dbReference>
<proteinExistence type="predicted"/>
<keyword evidence="3" id="KW-1185">Reference proteome</keyword>
<feature type="region of interest" description="Disordered" evidence="1">
    <location>
        <begin position="81"/>
        <end position="101"/>
    </location>
</feature>
<dbReference type="AlphaFoldDB" id="A0A0J0XL77"/>
<evidence type="ECO:0000256" key="1">
    <source>
        <dbReference type="SAM" id="MobiDB-lite"/>
    </source>
</evidence>
<accession>A0A0J0XL77</accession>
<protein>
    <submittedName>
        <fullName evidence="2">Uncharacterized protein</fullName>
    </submittedName>
</protein>
<dbReference type="Proteomes" id="UP000053611">
    <property type="component" value="Unassembled WGS sequence"/>
</dbReference>